<keyword evidence="3" id="KW-0238">DNA-binding</keyword>
<dbReference type="PANTHER" id="PTHR30346:SF0">
    <property type="entry name" value="HCA OPERON TRANSCRIPTIONAL ACTIVATOR HCAR"/>
    <property type="match status" value="1"/>
</dbReference>
<dbReference type="eggNOG" id="COG0583">
    <property type="taxonomic scope" value="Bacteria"/>
</dbReference>
<dbReference type="RefSeq" id="WP_021298196.1">
    <property type="nucleotide sequence ID" value="NZ_AURB01000179.1"/>
</dbReference>
<dbReference type="InterPro" id="IPR005119">
    <property type="entry name" value="LysR_subst-bd"/>
</dbReference>
<organism evidence="6 7">
    <name type="scientific">Alicyclobacillus acidoterrestris (strain ATCC 49025 / DSM 3922 / CIP 106132 / NCIMB 13137 / GD3B)</name>
    <dbReference type="NCBI Taxonomy" id="1356854"/>
    <lineage>
        <taxon>Bacteria</taxon>
        <taxon>Bacillati</taxon>
        <taxon>Bacillota</taxon>
        <taxon>Bacilli</taxon>
        <taxon>Bacillales</taxon>
        <taxon>Alicyclobacillaceae</taxon>
        <taxon>Alicyclobacillus</taxon>
    </lineage>
</organism>
<dbReference type="Gene3D" id="1.10.10.10">
    <property type="entry name" value="Winged helix-like DNA-binding domain superfamily/Winged helix DNA-binding domain"/>
    <property type="match status" value="1"/>
</dbReference>
<evidence type="ECO:0000313" key="7">
    <source>
        <dbReference type="Proteomes" id="UP000829401"/>
    </source>
</evidence>
<evidence type="ECO:0000313" key="6">
    <source>
        <dbReference type="EMBL" id="UNO50488.1"/>
    </source>
</evidence>
<dbReference type="EMBL" id="CP080467">
    <property type="protein sequence ID" value="UNO50488.1"/>
    <property type="molecule type" value="Genomic_DNA"/>
</dbReference>
<dbReference type="KEGG" id="aaco:K1I37_08535"/>
<protein>
    <submittedName>
        <fullName evidence="6">LysR family substrate-binding domain-containing protein</fullName>
    </submittedName>
</protein>
<dbReference type="AlphaFoldDB" id="T0BP81"/>
<dbReference type="SUPFAM" id="SSF46785">
    <property type="entry name" value="Winged helix' DNA-binding domain"/>
    <property type="match status" value="1"/>
</dbReference>
<name>T0BP81_ALIAG</name>
<dbReference type="STRING" id="1356854.N007_15080"/>
<feature type="domain" description="LysR substrate-binding" evidence="5">
    <location>
        <begin position="45"/>
        <end position="114"/>
    </location>
</feature>
<dbReference type="Pfam" id="PF03466">
    <property type="entry name" value="LysR_substrate"/>
    <property type="match status" value="1"/>
</dbReference>
<comment type="similarity">
    <text evidence="1">Belongs to the LysR transcriptional regulatory family.</text>
</comment>
<reference evidence="7" key="1">
    <citation type="journal article" date="2022" name="G3 (Bethesda)">
        <title>Unveiling the complete genome sequence of Alicyclobacillus acidoterrestris DSM 3922T, a taint-producing strain.</title>
        <authorList>
            <person name="Leonardo I.C."/>
            <person name="Barreto Crespo M.T."/>
            <person name="Gaspar F.B."/>
        </authorList>
    </citation>
    <scope>NUCLEOTIDE SEQUENCE [LARGE SCALE GENOMIC DNA]</scope>
    <source>
        <strain evidence="7">DSM 3922</strain>
    </source>
</reference>
<dbReference type="GO" id="GO:0032993">
    <property type="term" value="C:protein-DNA complex"/>
    <property type="evidence" value="ECO:0007669"/>
    <property type="project" value="TreeGrafter"/>
</dbReference>
<dbReference type="Proteomes" id="UP000829401">
    <property type="component" value="Chromosome"/>
</dbReference>
<dbReference type="PANTHER" id="PTHR30346">
    <property type="entry name" value="TRANSCRIPTIONAL DUAL REGULATOR HCAR-RELATED"/>
    <property type="match status" value="1"/>
</dbReference>
<sequence length="126" mass="14238">MRLFYRTNRHVELSDAGRVYLSEVRRMFALLQQAEQMARKAQLGKMGRLVLGFVGSATYDVLPNVIRAYQDQYPDVDLVLHEMPTPDQIDALLNGTIDVGVLRPLTSHPALTVRTDRYGLVYTTAS</sequence>
<evidence type="ECO:0000256" key="4">
    <source>
        <dbReference type="ARBA" id="ARBA00023163"/>
    </source>
</evidence>
<dbReference type="SUPFAM" id="SSF53850">
    <property type="entry name" value="Periplasmic binding protein-like II"/>
    <property type="match status" value="1"/>
</dbReference>
<evidence type="ECO:0000256" key="3">
    <source>
        <dbReference type="ARBA" id="ARBA00023125"/>
    </source>
</evidence>
<accession>A0A9E6ZJS1</accession>
<evidence type="ECO:0000256" key="1">
    <source>
        <dbReference type="ARBA" id="ARBA00009437"/>
    </source>
</evidence>
<accession>T0BP81</accession>
<evidence type="ECO:0000259" key="5">
    <source>
        <dbReference type="Pfam" id="PF03466"/>
    </source>
</evidence>
<dbReference type="Gene3D" id="3.40.190.10">
    <property type="entry name" value="Periplasmic binding protein-like II"/>
    <property type="match status" value="1"/>
</dbReference>
<keyword evidence="2" id="KW-0805">Transcription regulation</keyword>
<keyword evidence="7" id="KW-1185">Reference proteome</keyword>
<gene>
    <name evidence="6" type="ORF">K1I37_08535</name>
</gene>
<proteinExistence type="inferred from homology"/>
<dbReference type="GO" id="GO:0003700">
    <property type="term" value="F:DNA-binding transcription factor activity"/>
    <property type="evidence" value="ECO:0007669"/>
    <property type="project" value="TreeGrafter"/>
</dbReference>
<keyword evidence="4" id="KW-0804">Transcription</keyword>
<dbReference type="GO" id="GO:0003677">
    <property type="term" value="F:DNA binding"/>
    <property type="evidence" value="ECO:0007669"/>
    <property type="project" value="UniProtKB-KW"/>
</dbReference>
<dbReference type="InterPro" id="IPR036388">
    <property type="entry name" value="WH-like_DNA-bd_sf"/>
</dbReference>
<evidence type="ECO:0000256" key="2">
    <source>
        <dbReference type="ARBA" id="ARBA00023015"/>
    </source>
</evidence>
<dbReference type="InterPro" id="IPR036390">
    <property type="entry name" value="WH_DNA-bd_sf"/>
</dbReference>
<dbReference type="CDD" id="cd08414">
    <property type="entry name" value="PBP2_LTTR_aromatics_like"/>
    <property type="match status" value="1"/>
</dbReference>